<proteinExistence type="predicted"/>
<dbReference type="Proteomes" id="UP000070572">
    <property type="component" value="Unassembled WGS sequence"/>
</dbReference>
<organism evidence="2 3">
    <name type="scientific">Varibaculum cambriense</name>
    <dbReference type="NCBI Taxonomy" id="184870"/>
    <lineage>
        <taxon>Bacteria</taxon>
        <taxon>Bacillati</taxon>
        <taxon>Actinomycetota</taxon>
        <taxon>Actinomycetes</taxon>
        <taxon>Actinomycetales</taxon>
        <taxon>Actinomycetaceae</taxon>
        <taxon>Varibaculum</taxon>
    </lineage>
</organism>
<reference evidence="2 3" key="1">
    <citation type="submission" date="2016-01" db="EMBL/GenBank/DDBJ databases">
        <authorList>
            <person name="Mitreva M."/>
            <person name="Pepin K.H."/>
            <person name="Mihindukulasuriya K.A."/>
            <person name="Fulton R."/>
            <person name="Fronick C."/>
            <person name="O'Laughlin M."/>
            <person name="Miner T."/>
            <person name="Herter B."/>
            <person name="Rosa B.A."/>
            <person name="Cordes M."/>
            <person name="Tomlinson C."/>
            <person name="Wollam A."/>
            <person name="Palsikar V.B."/>
            <person name="Mardis E.R."/>
            <person name="Wilson R.K."/>
        </authorList>
    </citation>
    <scope>NUCLEOTIDE SEQUENCE [LARGE SCALE GENOMIC DNA]</scope>
    <source>
        <strain evidence="2 3">DNF00696</strain>
    </source>
</reference>
<protein>
    <recommendedName>
        <fullName evidence="1">DUF3854 domain-containing protein</fullName>
    </recommendedName>
</protein>
<dbReference type="InterPro" id="IPR024385">
    <property type="entry name" value="DUF3854"/>
</dbReference>
<accession>A0AB34WYY3</accession>
<dbReference type="Pfam" id="PF12965">
    <property type="entry name" value="DUF3854"/>
    <property type="match status" value="1"/>
</dbReference>
<comment type="caution">
    <text evidence="2">The sequence shown here is derived from an EMBL/GenBank/DDBJ whole genome shotgun (WGS) entry which is preliminary data.</text>
</comment>
<evidence type="ECO:0000259" key="1">
    <source>
        <dbReference type="Pfam" id="PF12965"/>
    </source>
</evidence>
<dbReference type="RefSeq" id="WP_060920591.1">
    <property type="nucleotide sequence ID" value="NZ_KQ960684.1"/>
</dbReference>
<gene>
    <name evidence="2" type="ORF">HMPREF1862_01371</name>
</gene>
<dbReference type="EMBL" id="LSDN01000017">
    <property type="protein sequence ID" value="KXB80259.1"/>
    <property type="molecule type" value="Genomic_DNA"/>
</dbReference>
<name>A0AB34WYY3_9ACTO</name>
<sequence>MSDFIAVSEASGKKLASSAIDPLVALSRGYRRVENAGELDISASQKRQAKKMGGAGPVMVMPWHRIDEVASSASRLEVAKESCIQMRPENPVVGTGGKVVKYLNLKGEKMPLDIHPATPIENIKNPDIIYITEGLLKADALLSNILKENEINTETKKDDDKTSATVRLRKALESLGFRPLIISIVGVANWRGPGIETLAIKGKKVVIAFDADIASNFNVWTQADKLSRFLIDDKQVSSVKFLTLAGEEEKTGLDDFFASGGTYSELEDALTDLPPRPKADLTPDVDGEIELKRWYISKDGTAALTYVPPNGESGFDGDWMKVCDLGGRIKSIFTSRCPEDREIESGKSRPLGDKDPYQVEVEVSYRTGDGKVVTGVIAGSSQMLDTPPNRWRKECNASIPASISLHPQWPPKEGDLWLRAVKSHRWQEIEKKVVYEVMGYRPGSGNGAPDFLVGTQKISPDGVEEIADPPVTEEMLKGSYSFGVSELGAFGTEEWKGQVREALGLMTKALYFGAYRGGGNLQHARSIADIVVGASLFNTLPIPSRLSTMLIGAPGTGKSWTASQMMNFWTSPDSCWTNNHLPGNAGDTSAATEIALASPPIWCVDDLAPSSSKRASDSAKEAVANAIRAIHNRTGKRRSNPQLTSANVRVPNAVLVVTGENPLQGESIRQRTIEIFFSKDKDDPTRNTLGKNEDVMFAEDVAEDGYYSLITCAMIQYVQHLGIQMGWENLTKSLKKSLDKKTASLQDLARTRGEDAGSFKRRAEICSQVVLALSVLRSLGEYVGAEDEYWSEIFTDKKSYQIEVNERVLALFYASSSEVEESGLGEQALSVLSGKLLSGAVHLRSAFDSSAPYGQPAIDSMIGWAKGDGTSPNSPCIGYALNTEPDGTGARVAIINTQSAYKEIKGDIELHGFSRSGLWNAMWTEGIAQKGVGTPRRKTTVQVRRTSADGQSIAICGVPILLDKLIGNGGDDGSD</sequence>
<evidence type="ECO:0000313" key="2">
    <source>
        <dbReference type="EMBL" id="KXB80259.1"/>
    </source>
</evidence>
<evidence type="ECO:0000313" key="3">
    <source>
        <dbReference type="Proteomes" id="UP000070572"/>
    </source>
</evidence>
<dbReference type="AlphaFoldDB" id="A0AB34WYY3"/>
<feature type="domain" description="DUF3854" evidence="1">
    <location>
        <begin position="193"/>
        <end position="261"/>
    </location>
</feature>